<accession>A0A2P2NM91</accession>
<dbReference type="AlphaFoldDB" id="A0A2P2NM91"/>
<organism evidence="1">
    <name type="scientific">Rhizophora mucronata</name>
    <name type="common">Asiatic mangrove</name>
    <dbReference type="NCBI Taxonomy" id="61149"/>
    <lineage>
        <taxon>Eukaryota</taxon>
        <taxon>Viridiplantae</taxon>
        <taxon>Streptophyta</taxon>
        <taxon>Embryophyta</taxon>
        <taxon>Tracheophyta</taxon>
        <taxon>Spermatophyta</taxon>
        <taxon>Magnoliopsida</taxon>
        <taxon>eudicotyledons</taxon>
        <taxon>Gunneridae</taxon>
        <taxon>Pentapetalae</taxon>
        <taxon>rosids</taxon>
        <taxon>fabids</taxon>
        <taxon>Malpighiales</taxon>
        <taxon>Rhizophoraceae</taxon>
        <taxon>Rhizophora</taxon>
    </lineage>
</organism>
<reference evidence="1" key="1">
    <citation type="submission" date="2018-02" db="EMBL/GenBank/DDBJ databases">
        <title>Rhizophora mucronata_Transcriptome.</title>
        <authorList>
            <person name="Meera S.P."/>
            <person name="Sreeshan A."/>
            <person name="Augustine A."/>
        </authorList>
    </citation>
    <scope>NUCLEOTIDE SEQUENCE</scope>
    <source>
        <tissue evidence="1">Leaf</tissue>
    </source>
</reference>
<dbReference type="EMBL" id="GGEC01063036">
    <property type="protein sequence ID" value="MBX43520.1"/>
    <property type="molecule type" value="Transcribed_RNA"/>
</dbReference>
<protein>
    <submittedName>
        <fullName evidence="1">Uncharacterized protein</fullName>
    </submittedName>
</protein>
<sequence length="53" mass="6095">MMVTFICVGGKIVSLGLMTWFLRCESCSFLKKSFLAGDLILQFKLTFFFLAYE</sequence>
<name>A0A2P2NM91_RHIMU</name>
<proteinExistence type="predicted"/>
<evidence type="ECO:0000313" key="1">
    <source>
        <dbReference type="EMBL" id="MBX43520.1"/>
    </source>
</evidence>